<evidence type="ECO:0008006" key="3">
    <source>
        <dbReference type="Google" id="ProtNLM"/>
    </source>
</evidence>
<organism evidence="1 2">
    <name type="scientific">Mycena pura</name>
    <dbReference type="NCBI Taxonomy" id="153505"/>
    <lineage>
        <taxon>Eukaryota</taxon>
        <taxon>Fungi</taxon>
        <taxon>Dikarya</taxon>
        <taxon>Basidiomycota</taxon>
        <taxon>Agaricomycotina</taxon>
        <taxon>Agaricomycetes</taxon>
        <taxon>Agaricomycetidae</taxon>
        <taxon>Agaricales</taxon>
        <taxon>Marasmiineae</taxon>
        <taxon>Mycenaceae</taxon>
        <taxon>Mycena</taxon>
    </lineage>
</organism>
<proteinExistence type="predicted"/>
<dbReference type="AlphaFoldDB" id="A0AAD6Y477"/>
<dbReference type="EMBL" id="JARJCW010000108">
    <property type="protein sequence ID" value="KAJ7193485.1"/>
    <property type="molecule type" value="Genomic_DNA"/>
</dbReference>
<evidence type="ECO:0000313" key="1">
    <source>
        <dbReference type="EMBL" id="KAJ7193485.1"/>
    </source>
</evidence>
<reference evidence="1" key="1">
    <citation type="submission" date="2023-03" db="EMBL/GenBank/DDBJ databases">
        <title>Massive genome expansion in bonnet fungi (Mycena s.s.) driven by repeated elements and novel gene families across ecological guilds.</title>
        <authorList>
            <consortium name="Lawrence Berkeley National Laboratory"/>
            <person name="Harder C.B."/>
            <person name="Miyauchi S."/>
            <person name="Viragh M."/>
            <person name="Kuo A."/>
            <person name="Thoen E."/>
            <person name="Andreopoulos B."/>
            <person name="Lu D."/>
            <person name="Skrede I."/>
            <person name="Drula E."/>
            <person name="Henrissat B."/>
            <person name="Morin E."/>
            <person name="Kohler A."/>
            <person name="Barry K."/>
            <person name="LaButti K."/>
            <person name="Morin E."/>
            <person name="Salamov A."/>
            <person name="Lipzen A."/>
            <person name="Mereny Z."/>
            <person name="Hegedus B."/>
            <person name="Baldrian P."/>
            <person name="Stursova M."/>
            <person name="Weitz H."/>
            <person name="Taylor A."/>
            <person name="Grigoriev I.V."/>
            <person name="Nagy L.G."/>
            <person name="Martin F."/>
            <person name="Kauserud H."/>
        </authorList>
    </citation>
    <scope>NUCLEOTIDE SEQUENCE</scope>
    <source>
        <strain evidence="1">9144</strain>
    </source>
</reference>
<dbReference type="InterPro" id="IPR011990">
    <property type="entry name" value="TPR-like_helical_dom_sf"/>
</dbReference>
<keyword evidence="2" id="KW-1185">Reference proteome</keyword>
<protein>
    <recommendedName>
        <fullName evidence="3">Tetratricopeptide repeat protein</fullName>
    </recommendedName>
</protein>
<dbReference type="Gene3D" id="1.25.40.10">
    <property type="entry name" value="Tetratricopeptide repeat domain"/>
    <property type="match status" value="1"/>
</dbReference>
<gene>
    <name evidence="1" type="ORF">GGX14DRAFT_405550</name>
</gene>
<comment type="caution">
    <text evidence="1">The sequence shown here is derived from an EMBL/GenBank/DDBJ whole genome shotgun (WGS) entry which is preliminary data.</text>
</comment>
<sequence length="124" mass="14369">MYKGLQFFGDFFLAEGNQKTAISLFTIALDAFTYMDIHNSRAECMLQLGNISTTNRDFRKAEELWKLARPLFERASQAKKVALIDEKILSIDPDVHKMRRLTVGLQEDEDRIMDHNLETLGTWL</sequence>
<name>A0AAD6Y477_9AGAR</name>
<evidence type="ECO:0000313" key="2">
    <source>
        <dbReference type="Proteomes" id="UP001219525"/>
    </source>
</evidence>
<dbReference type="SUPFAM" id="SSF48452">
    <property type="entry name" value="TPR-like"/>
    <property type="match status" value="1"/>
</dbReference>
<accession>A0AAD6Y477</accession>
<dbReference type="Proteomes" id="UP001219525">
    <property type="component" value="Unassembled WGS sequence"/>
</dbReference>